<dbReference type="Proteomes" id="UP001362999">
    <property type="component" value="Unassembled WGS sequence"/>
</dbReference>
<dbReference type="AlphaFoldDB" id="A0AAW0BTN2"/>
<dbReference type="EMBL" id="JAWWNJ010000026">
    <property type="protein sequence ID" value="KAK7029947.1"/>
    <property type="molecule type" value="Genomic_DNA"/>
</dbReference>
<name>A0AAW0BTN2_9AGAR</name>
<gene>
    <name evidence="1" type="ORF">R3P38DRAFT_3188860</name>
</gene>
<evidence type="ECO:0000313" key="1">
    <source>
        <dbReference type="EMBL" id="KAK7029947.1"/>
    </source>
</evidence>
<sequence>MEFAVLTAADDHWKSVPAPAHIINRRPPTANGGHWWPPVTFLVMGVLLRPSQHVTPFRLPPPCAPPPPLPPPYTLPIPHSMTQQIPPLFHRRLSLAAAPSSSTSAPSFYAALTRCHPPLLNWSLAPPTPRPHPHTHYNFIP</sequence>
<organism evidence="1 2">
    <name type="scientific">Favolaschia claudopus</name>
    <dbReference type="NCBI Taxonomy" id="2862362"/>
    <lineage>
        <taxon>Eukaryota</taxon>
        <taxon>Fungi</taxon>
        <taxon>Dikarya</taxon>
        <taxon>Basidiomycota</taxon>
        <taxon>Agaricomycotina</taxon>
        <taxon>Agaricomycetes</taxon>
        <taxon>Agaricomycetidae</taxon>
        <taxon>Agaricales</taxon>
        <taxon>Marasmiineae</taxon>
        <taxon>Mycenaceae</taxon>
        <taxon>Favolaschia</taxon>
    </lineage>
</organism>
<reference evidence="1 2" key="1">
    <citation type="journal article" date="2024" name="J Genomics">
        <title>Draft genome sequencing and assembly of Favolaschia claudopus CIRM-BRFM 2984 isolated from oak limbs.</title>
        <authorList>
            <person name="Navarro D."/>
            <person name="Drula E."/>
            <person name="Chaduli D."/>
            <person name="Cazenave R."/>
            <person name="Ahrendt S."/>
            <person name="Wang J."/>
            <person name="Lipzen A."/>
            <person name="Daum C."/>
            <person name="Barry K."/>
            <person name="Grigoriev I.V."/>
            <person name="Favel A."/>
            <person name="Rosso M.N."/>
            <person name="Martin F."/>
        </authorList>
    </citation>
    <scope>NUCLEOTIDE SEQUENCE [LARGE SCALE GENOMIC DNA]</scope>
    <source>
        <strain evidence="1 2">CIRM-BRFM 2984</strain>
    </source>
</reference>
<protein>
    <submittedName>
        <fullName evidence="1">Uncharacterized protein</fullName>
    </submittedName>
</protein>
<comment type="caution">
    <text evidence="1">The sequence shown here is derived from an EMBL/GenBank/DDBJ whole genome shotgun (WGS) entry which is preliminary data.</text>
</comment>
<accession>A0AAW0BTN2</accession>
<evidence type="ECO:0000313" key="2">
    <source>
        <dbReference type="Proteomes" id="UP001362999"/>
    </source>
</evidence>
<proteinExistence type="predicted"/>
<keyword evidence="2" id="KW-1185">Reference proteome</keyword>